<gene>
    <name evidence="2" type="ORF">KUV31_06535</name>
</gene>
<name>A0A9Q3S0N0_9SPHN</name>
<dbReference type="PANTHER" id="PTHR43581">
    <property type="entry name" value="ATP/GTP PHOSPHATASE"/>
    <property type="match status" value="1"/>
</dbReference>
<dbReference type="GO" id="GO:0006302">
    <property type="term" value="P:double-strand break repair"/>
    <property type="evidence" value="ECO:0007669"/>
    <property type="project" value="InterPro"/>
</dbReference>
<reference evidence="2" key="1">
    <citation type="submission" date="2021-06" db="EMBL/GenBank/DDBJ databases">
        <title>50 bacteria genomes isolated from Dapeng, Shenzhen, China.</title>
        <authorList>
            <person name="Zheng W."/>
            <person name="Yu S."/>
            <person name="Huang Y."/>
        </authorList>
    </citation>
    <scope>NUCLEOTIDE SEQUENCE</scope>
    <source>
        <strain evidence="2">DP4N28-2</strain>
    </source>
</reference>
<sequence length="472" mass="52643">MARAKDWQGRLTRTANWPVSLKKLVVDSNSILGSKEVDFNRPLTLICGPNGVGKSVLLQSLWAASDPEGWARSPYRDRRLENGTASASFGKGEETVERKIEFGAVEHETENELGDVRFVNCWWESNDYQKYFLTEEDSEVLKEGYAKVDLDKDEIEQLSALTGKEYSEVSLFEIEADETVPFFEVRYGADRYDSRSMGTGEICAFHAWWVLRRAKPEEIFLFDEPEAFLSFGSQVKLSHYIARVCCEKQLSIVICTHSPAFIDFFGLDKSLVVTRGENGFVVIDGTPRPRLLGQLGVAAQLRAIVFVEDVLARSLLVALLERVDPISRSGVYIDVRGSDGEIISVLKSVVDIEVPIKFLGVFDGDQKGKTPEKIAAATLFLPGDQALERDLKEFVRSNVAAVGERLDVPDFAAVVASLEGDEHHDWFGNLASDLGMTSPELFQALVPIWVNDEKVRAAFEAFHLEFRTALGA</sequence>
<dbReference type="InterPro" id="IPR051396">
    <property type="entry name" value="Bact_Antivir_Def_Nuclease"/>
</dbReference>
<comment type="caution">
    <text evidence="2">The sequence shown here is derived from an EMBL/GenBank/DDBJ whole genome shotgun (WGS) entry which is preliminary data.</text>
</comment>
<organism evidence="2 3">
    <name type="scientific">Qipengyuania aquimaris</name>
    <dbReference type="NCBI Taxonomy" id="255984"/>
    <lineage>
        <taxon>Bacteria</taxon>
        <taxon>Pseudomonadati</taxon>
        <taxon>Pseudomonadota</taxon>
        <taxon>Alphaproteobacteria</taxon>
        <taxon>Sphingomonadales</taxon>
        <taxon>Erythrobacteraceae</taxon>
        <taxon>Qipengyuania</taxon>
    </lineage>
</organism>
<dbReference type="InterPro" id="IPR027417">
    <property type="entry name" value="P-loop_NTPase"/>
</dbReference>
<dbReference type="EMBL" id="JAHVKP010000001">
    <property type="protein sequence ID" value="MBY6217999.1"/>
    <property type="molecule type" value="Genomic_DNA"/>
</dbReference>
<dbReference type="Proteomes" id="UP000824927">
    <property type="component" value="Unassembled WGS sequence"/>
</dbReference>
<dbReference type="InterPro" id="IPR038729">
    <property type="entry name" value="Rad50/SbcC_AAA"/>
</dbReference>
<dbReference type="PANTHER" id="PTHR43581:SF2">
    <property type="entry name" value="EXCINUCLEASE ATPASE SUBUNIT"/>
    <property type="match status" value="1"/>
</dbReference>
<dbReference type="Pfam" id="PF13476">
    <property type="entry name" value="AAA_23"/>
    <property type="match status" value="1"/>
</dbReference>
<dbReference type="AlphaFoldDB" id="A0A9Q3S0N0"/>
<feature type="domain" description="Rad50/SbcC-type AAA" evidence="1">
    <location>
        <begin position="33"/>
        <end position="144"/>
    </location>
</feature>
<dbReference type="RefSeq" id="WP_222404949.1">
    <property type="nucleotide sequence ID" value="NZ_JAHVKP010000001.1"/>
</dbReference>
<evidence type="ECO:0000313" key="2">
    <source>
        <dbReference type="EMBL" id="MBY6217999.1"/>
    </source>
</evidence>
<dbReference type="Gene3D" id="3.40.50.300">
    <property type="entry name" value="P-loop containing nucleotide triphosphate hydrolases"/>
    <property type="match status" value="1"/>
</dbReference>
<evidence type="ECO:0000259" key="1">
    <source>
        <dbReference type="Pfam" id="PF13476"/>
    </source>
</evidence>
<evidence type="ECO:0000313" key="3">
    <source>
        <dbReference type="Proteomes" id="UP000824927"/>
    </source>
</evidence>
<proteinExistence type="predicted"/>
<dbReference type="SUPFAM" id="SSF52540">
    <property type="entry name" value="P-loop containing nucleoside triphosphate hydrolases"/>
    <property type="match status" value="1"/>
</dbReference>
<accession>A0A9Q3S0N0</accession>
<dbReference type="GO" id="GO:0016887">
    <property type="term" value="F:ATP hydrolysis activity"/>
    <property type="evidence" value="ECO:0007669"/>
    <property type="project" value="InterPro"/>
</dbReference>
<protein>
    <submittedName>
        <fullName evidence="2">AAA family ATPase</fullName>
    </submittedName>
</protein>